<organism evidence="3 4">
    <name type="scientific">Aliiglaciecola litoralis</name>
    <dbReference type="NCBI Taxonomy" id="582857"/>
    <lineage>
        <taxon>Bacteria</taxon>
        <taxon>Pseudomonadati</taxon>
        <taxon>Pseudomonadota</taxon>
        <taxon>Gammaproteobacteria</taxon>
        <taxon>Alteromonadales</taxon>
        <taxon>Alteromonadaceae</taxon>
        <taxon>Aliiglaciecola</taxon>
    </lineage>
</organism>
<dbReference type="InterPro" id="IPR023346">
    <property type="entry name" value="Lysozyme-like_dom_sf"/>
</dbReference>
<keyword evidence="4" id="KW-1185">Reference proteome</keyword>
<dbReference type="InterPro" id="IPR011970">
    <property type="entry name" value="MltB_2"/>
</dbReference>
<dbReference type="Proteomes" id="UP001500359">
    <property type="component" value="Unassembled WGS sequence"/>
</dbReference>
<dbReference type="SUPFAM" id="SSF53955">
    <property type="entry name" value="Lysozyme-like"/>
    <property type="match status" value="1"/>
</dbReference>
<accession>A0ABN1LN27</accession>
<reference evidence="3 4" key="1">
    <citation type="journal article" date="2019" name="Int. J. Syst. Evol. Microbiol.">
        <title>The Global Catalogue of Microorganisms (GCM) 10K type strain sequencing project: providing services to taxonomists for standard genome sequencing and annotation.</title>
        <authorList>
            <consortium name="The Broad Institute Genomics Platform"/>
            <consortium name="The Broad Institute Genome Sequencing Center for Infectious Disease"/>
            <person name="Wu L."/>
            <person name="Ma J."/>
        </authorList>
    </citation>
    <scope>NUCLEOTIDE SEQUENCE [LARGE SCALE GENOMIC DNA]</scope>
    <source>
        <strain evidence="3 4">JCM 15896</strain>
    </source>
</reference>
<evidence type="ECO:0000313" key="3">
    <source>
        <dbReference type="EMBL" id="GAA0858179.1"/>
    </source>
</evidence>
<dbReference type="InterPro" id="IPR031304">
    <property type="entry name" value="SLT_2"/>
</dbReference>
<dbReference type="EMBL" id="BAAAFD010000008">
    <property type="protein sequence ID" value="GAA0858179.1"/>
    <property type="molecule type" value="Genomic_DNA"/>
</dbReference>
<comment type="caution">
    <text evidence="3">The sequence shown here is derived from an EMBL/GenBank/DDBJ whole genome shotgun (WGS) entry which is preliminary data.</text>
</comment>
<gene>
    <name evidence="3" type="ORF">GCM10009114_26800</name>
</gene>
<dbReference type="PANTHER" id="PTHR30163">
    <property type="entry name" value="MEMBRANE-BOUND LYTIC MUREIN TRANSGLYCOSYLASE B"/>
    <property type="match status" value="1"/>
</dbReference>
<feature type="domain" description="Transglycosylase SLT" evidence="2">
    <location>
        <begin position="38"/>
        <end position="331"/>
    </location>
</feature>
<protein>
    <submittedName>
        <fullName evidence="3">Lytic murein transglycosylase</fullName>
    </submittedName>
</protein>
<evidence type="ECO:0000313" key="4">
    <source>
        <dbReference type="Proteomes" id="UP001500359"/>
    </source>
</evidence>
<dbReference type="InterPro" id="IPR043426">
    <property type="entry name" value="MltB-like"/>
</dbReference>
<feature type="chain" id="PRO_5047276899" evidence="1">
    <location>
        <begin position="27"/>
        <end position="337"/>
    </location>
</feature>
<dbReference type="RefSeq" id="WP_343860789.1">
    <property type="nucleotide sequence ID" value="NZ_BAAAFD010000008.1"/>
</dbReference>
<dbReference type="PANTHER" id="PTHR30163:SF8">
    <property type="entry name" value="LYTIC MUREIN TRANSGLYCOSYLASE"/>
    <property type="match status" value="1"/>
</dbReference>
<dbReference type="Pfam" id="PF13406">
    <property type="entry name" value="SLT_2"/>
    <property type="match status" value="1"/>
</dbReference>
<dbReference type="Gene3D" id="1.10.8.350">
    <property type="entry name" value="Bacterial muramidase"/>
    <property type="match status" value="1"/>
</dbReference>
<name>A0ABN1LN27_9ALTE</name>
<keyword evidence="1" id="KW-0732">Signal</keyword>
<proteinExistence type="predicted"/>
<sequence length="337" mass="38251">MIMLRLRLGTFAVCCWLSLFSVCIEAQEKQNASPKLSFAEYLQTIKQEALEKGFSVELVDRAFKDVEYYQRAVKADKNQPERKITLDTYLKTRVPDWKVAQAVKLYRQHQPLLQQVADAYGVQPRFIVALWGNESNFGKIMGKFPVLSALTTLAYDGRREAFFKKQLFAALRILEQGHVDPAAFLGSWAGAMGQSQFMPSSFLTYAVDFDGDGKKDIWSNPADVFASIANYLKQEGWNGEQTWGRQVRLPEQFNTELSGLDKSKMQPVSAWQQLGVRKYDGTDLPSVDLRASLIMPDGLAGRIYLVYGNFHTLMRWNRSTYFGTAVSYLADRIKKGS</sequence>
<dbReference type="CDD" id="cd13399">
    <property type="entry name" value="Slt35-like"/>
    <property type="match status" value="1"/>
</dbReference>
<dbReference type="Gene3D" id="1.10.530.10">
    <property type="match status" value="1"/>
</dbReference>
<evidence type="ECO:0000259" key="2">
    <source>
        <dbReference type="Pfam" id="PF13406"/>
    </source>
</evidence>
<evidence type="ECO:0000256" key="1">
    <source>
        <dbReference type="SAM" id="SignalP"/>
    </source>
</evidence>
<feature type="signal peptide" evidence="1">
    <location>
        <begin position="1"/>
        <end position="26"/>
    </location>
</feature>
<dbReference type="NCBIfam" id="TIGR02283">
    <property type="entry name" value="MltB_2"/>
    <property type="match status" value="1"/>
</dbReference>